<gene>
    <name evidence="10" type="ORF">BJY01DRAFT_38280</name>
</gene>
<dbReference type="Gene3D" id="3.30.160.60">
    <property type="entry name" value="Classic Zinc Finger"/>
    <property type="match status" value="2"/>
</dbReference>
<dbReference type="PANTHER" id="PTHR40626:SF14">
    <property type="entry name" value="C2H2 TYPE ZINC FINGER DOMAIN PROTEIN (AFU_ORTHOLOGUE AFUA_1G02360)"/>
    <property type="match status" value="1"/>
</dbReference>
<dbReference type="SMART" id="SM00355">
    <property type="entry name" value="ZnF_C2H2"/>
    <property type="match status" value="2"/>
</dbReference>
<dbReference type="PROSITE" id="PS00028">
    <property type="entry name" value="ZINC_FINGER_C2H2_1"/>
    <property type="match status" value="2"/>
</dbReference>
<dbReference type="Pfam" id="PF04082">
    <property type="entry name" value="Fungal_trans"/>
    <property type="match status" value="1"/>
</dbReference>
<feature type="region of interest" description="Disordered" evidence="8">
    <location>
        <begin position="65"/>
        <end position="111"/>
    </location>
</feature>
<protein>
    <recommendedName>
        <fullName evidence="9">C2H2-type domain-containing protein</fullName>
    </recommendedName>
</protein>
<evidence type="ECO:0000256" key="8">
    <source>
        <dbReference type="SAM" id="MobiDB-lite"/>
    </source>
</evidence>
<keyword evidence="2" id="KW-0479">Metal-binding</keyword>
<keyword evidence="11" id="KW-1185">Reference proteome</keyword>
<dbReference type="PROSITE" id="PS50157">
    <property type="entry name" value="ZINC_FINGER_C2H2_2"/>
    <property type="match status" value="2"/>
</dbReference>
<feature type="compositionally biased region" description="Polar residues" evidence="8">
    <location>
        <begin position="83"/>
        <end position="94"/>
    </location>
</feature>
<keyword evidence="5" id="KW-0862">Zinc</keyword>
<keyword evidence="4 7" id="KW-0863">Zinc-finger</keyword>
<keyword evidence="3" id="KW-0677">Repeat</keyword>
<evidence type="ECO:0000256" key="1">
    <source>
        <dbReference type="ARBA" id="ARBA00004123"/>
    </source>
</evidence>
<dbReference type="PANTHER" id="PTHR40626">
    <property type="entry name" value="MIP31509P"/>
    <property type="match status" value="1"/>
</dbReference>
<evidence type="ECO:0000259" key="9">
    <source>
        <dbReference type="PROSITE" id="PS50157"/>
    </source>
</evidence>
<feature type="domain" description="C2H2-type" evidence="9">
    <location>
        <begin position="18"/>
        <end position="45"/>
    </location>
</feature>
<dbReference type="EMBL" id="JBFXLU010000150">
    <property type="protein sequence ID" value="KAL2838111.1"/>
    <property type="molecule type" value="Genomic_DNA"/>
</dbReference>
<evidence type="ECO:0000256" key="4">
    <source>
        <dbReference type="ARBA" id="ARBA00022771"/>
    </source>
</evidence>
<dbReference type="Proteomes" id="UP001610446">
    <property type="component" value="Unassembled WGS sequence"/>
</dbReference>
<dbReference type="InterPro" id="IPR013087">
    <property type="entry name" value="Znf_C2H2_type"/>
</dbReference>
<keyword evidence="6" id="KW-0539">Nucleus</keyword>
<evidence type="ECO:0000313" key="10">
    <source>
        <dbReference type="EMBL" id="KAL2838111.1"/>
    </source>
</evidence>
<feature type="domain" description="C2H2-type" evidence="9">
    <location>
        <begin position="46"/>
        <end position="73"/>
    </location>
</feature>
<dbReference type="CDD" id="cd12148">
    <property type="entry name" value="fungal_TF_MHR"/>
    <property type="match status" value="1"/>
</dbReference>
<evidence type="ECO:0000256" key="7">
    <source>
        <dbReference type="PROSITE-ProRule" id="PRU00042"/>
    </source>
</evidence>
<evidence type="ECO:0000256" key="5">
    <source>
        <dbReference type="ARBA" id="ARBA00022833"/>
    </source>
</evidence>
<accession>A0ABR4JDJ4</accession>
<organism evidence="10 11">
    <name type="scientific">Aspergillus pseudoustus</name>
    <dbReference type="NCBI Taxonomy" id="1810923"/>
    <lineage>
        <taxon>Eukaryota</taxon>
        <taxon>Fungi</taxon>
        <taxon>Dikarya</taxon>
        <taxon>Ascomycota</taxon>
        <taxon>Pezizomycotina</taxon>
        <taxon>Eurotiomycetes</taxon>
        <taxon>Eurotiomycetidae</taxon>
        <taxon>Eurotiales</taxon>
        <taxon>Aspergillaceae</taxon>
        <taxon>Aspergillus</taxon>
        <taxon>Aspergillus subgen. Nidulantes</taxon>
    </lineage>
</organism>
<evidence type="ECO:0000313" key="11">
    <source>
        <dbReference type="Proteomes" id="UP001610446"/>
    </source>
</evidence>
<sequence>MELDTQRAESASATSKRFQCVKCSRCYSKQEHLNRHERTHTNSKPYRCHECGRRFGRQDVLSRHAKLHSQKPSESLPGLQAVHTPSPTQTNQTAPGERPAIAAQPGAVPTPPDEIAPHATFEDSDGLLNWLISGLNESTAPPLPLTDIPGINSALHLGGSGFFDEPETTGVGTPEAMGVQQLFKLIDETAKRLGADIDNNSITSQFLDSCLHEFFERVHPAFPVIHAPTFSSQKTIAPLLLNMVALGSLFVCVPNSVQKGELLWRLGHTAVATSWRTLITWRGPYDTCDGVQLVLTALLGQTYALLSSNPDIRTTAFVFHGLGFYWARTCGMYSVEMSPIDGRNAHATENDNEQQWERWAAAEVQRRAVLGHYILDGLISQASGSPASARHVINRVGTACSDAAFGALTANAWMDEMLRSKQDPVPMSDVYTAVLSPQYTQSPLDLSSFSVAVVIEGLQSLVAESHEVAGDCPGVVTRAQIIRGLLNIYRIHVSFALTSEKRVIRWHNVCMEIAAPSTPLYSALCATFDVPFLLSGISASSGVHKIDLEHWVSTPDSVRAFLHAMAIARLVRHLPFADSNWPHIPVAIFASAMVLGSICLFGTTTLEMPRSPRWDDVWVEQPMVSTNDMSRSSCDGQTAHAFLISLNARSGGNVVSINLASELNFLQLALRTVTTRWGISQQMERVIQHLIVMVHERQGPAVYNNNRYNQ</sequence>
<evidence type="ECO:0000256" key="6">
    <source>
        <dbReference type="ARBA" id="ARBA00023242"/>
    </source>
</evidence>
<comment type="subcellular location">
    <subcellularLocation>
        <location evidence="1">Nucleus</location>
    </subcellularLocation>
</comment>
<proteinExistence type="predicted"/>
<dbReference type="InterPro" id="IPR036236">
    <property type="entry name" value="Znf_C2H2_sf"/>
</dbReference>
<dbReference type="SUPFAM" id="SSF57667">
    <property type="entry name" value="beta-beta-alpha zinc fingers"/>
    <property type="match status" value="1"/>
</dbReference>
<reference evidence="10 11" key="1">
    <citation type="submission" date="2024-07" db="EMBL/GenBank/DDBJ databases">
        <title>Section-level genome sequencing and comparative genomics of Aspergillus sections Usti and Cavernicolus.</title>
        <authorList>
            <consortium name="Lawrence Berkeley National Laboratory"/>
            <person name="Nybo J.L."/>
            <person name="Vesth T.C."/>
            <person name="Theobald S."/>
            <person name="Frisvad J.C."/>
            <person name="Larsen T.O."/>
            <person name="Kjaerboelling I."/>
            <person name="Rothschild-Mancinelli K."/>
            <person name="Lyhne E.K."/>
            <person name="Kogle M.E."/>
            <person name="Barry K."/>
            <person name="Clum A."/>
            <person name="Na H."/>
            <person name="Ledsgaard L."/>
            <person name="Lin J."/>
            <person name="Lipzen A."/>
            <person name="Kuo A."/>
            <person name="Riley R."/>
            <person name="Mondo S."/>
            <person name="Labutti K."/>
            <person name="Haridas S."/>
            <person name="Pangalinan J."/>
            <person name="Salamov A.A."/>
            <person name="Simmons B.A."/>
            <person name="Magnuson J.K."/>
            <person name="Chen J."/>
            <person name="Drula E."/>
            <person name="Henrissat B."/>
            <person name="Wiebenga A."/>
            <person name="Lubbers R.J."/>
            <person name="Gomes A.C."/>
            <person name="Makela M.R."/>
            <person name="Stajich J."/>
            <person name="Grigoriev I.V."/>
            <person name="Mortensen U.H."/>
            <person name="De Vries R.P."/>
            <person name="Baker S.E."/>
            <person name="Andersen M.R."/>
        </authorList>
    </citation>
    <scope>NUCLEOTIDE SEQUENCE [LARGE SCALE GENOMIC DNA]</scope>
    <source>
        <strain evidence="10 11">CBS 123904</strain>
    </source>
</reference>
<dbReference type="Pfam" id="PF00096">
    <property type="entry name" value="zf-C2H2"/>
    <property type="match status" value="2"/>
</dbReference>
<dbReference type="InterPro" id="IPR007219">
    <property type="entry name" value="XnlR_reg_dom"/>
</dbReference>
<dbReference type="InterPro" id="IPR051059">
    <property type="entry name" value="VerF-like"/>
</dbReference>
<name>A0ABR4JDJ4_9EURO</name>
<comment type="caution">
    <text evidence="10">The sequence shown here is derived from an EMBL/GenBank/DDBJ whole genome shotgun (WGS) entry which is preliminary data.</text>
</comment>
<evidence type="ECO:0000256" key="2">
    <source>
        <dbReference type="ARBA" id="ARBA00022723"/>
    </source>
</evidence>
<evidence type="ECO:0000256" key="3">
    <source>
        <dbReference type="ARBA" id="ARBA00022737"/>
    </source>
</evidence>